<dbReference type="AlphaFoldDB" id="A0A4R2BPD0"/>
<accession>A0A4R2BPD0</accession>
<sequence>MGNRLFQEAKKAVELAHSSSGNNRQGAVNRAENALSSAFANSTLAEKQQLHQYQDELDHIKGH</sequence>
<dbReference type="Pfam" id="PF12758">
    <property type="entry name" value="DUF3813"/>
    <property type="match status" value="1"/>
</dbReference>
<proteinExistence type="predicted"/>
<dbReference type="Proteomes" id="UP000295689">
    <property type="component" value="Unassembled WGS sequence"/>
</dbReference>
<name>A0A4R2BPD0_9BACI</name>
<keyword evidence="2" id="KW-1185">Reference proteome</keyword>
<protein>
    <submittedName>
        <fullName evidence="1">Uncharacterized protein DUF3813</fullName>
    </submittedName>
</protein>
<gene>
    <name evidence="1" type="ORF">EV146_101239</name>
</gene>
<reference evidence="1 2" key="1">
    <citation type="journal article" date="2015" name="Stand. Genomic Sci.">
        <title>Genomic Encyclopedia of Bacterial and Archaeal Type Strains, Phase III: the genomes of soil and plant-associated and newly described type strains.</title>
        <authorList>
            <person name="Whitman W.B."/>
            <person name="Woyke T."/>
            <person name="Klenk H.P."/>
            <person name="Zhou Y."/>
            <person name="Lilburn T.G."/>
            <person name="Beck B.J."/>
            <person name="De Vos P."/>
            <person name="Vandamme P."/>
            <person name="Eisen J.A."/>
            <person name="Garrity G."/>
            <person name="Hugenholtz P."/>
            <person name="Kyrpides N.C."/>
        </authorList>
    </citation>
    <scope>NUCLEOTIDE SEQUENCE [LARGE SCALE GENOMIC DNA]</scope>
    <source>
        <strain evidence="1 2">CV53</strain>
    </source>
</reference>
<dbReference type="RefSeq" id="WP_132000947.1">
    <property type="nucleotide sequence ID" value="NZ_JABUHM010000006.1"/>
</dbReference>
<organism evidence="1 2">
    <name type="scientific">Mesobacillus foraminis</name>
    <dbReference type="NCBI Taxonomy" id="279826"/>
    <lineage>
        <taxon>Bacteria</taxon>
        <taxon>Bacillati</taxon>
        <taxon>Bacillota</taxon>
        <taxon>Bacilli</taxon>
        <taxon>Bacillales</taxon>
        <taxon>Bacillaceae</taxon>
        <taxon>Mesobacillus</taxon>
    </lineage>
</organism>
<dbReference type="InterPro" id="IPR024217">
    <property type="entry name" value="DUF3813"/>
</dbReference>
<evidence type="ECO:0000313" key="1">
    <source>
        <dbReference type="EMBL" id="TCN27909.1"/>
    </source>
</evidence>
<dbReference type="EMBL" id="SLVV01000001">
    <property type="protein sequence ID" value="TCN27909.1"/>
    <property type="molecule type" value="Genomic_DNA"/>
</dbReference>
<comment type="caution">
    <text evidence="1">The sequence shown here is derived from an EMBL/GenBank/DDBJ whole genome shotgun (WGS) entry which is preliminary data.</text>
</comment>
<evidence type="ECO:0000313" key="2">
    <source>
        <dbReference type="Proteomes" id="UP000295689"/>
    </source>
</evidence>